<dbReference type="InterPro" id="IPR007497">
    <property type="entry name" value="SIMPL/DUF541"/>
</dbReference>
<sequence>MSGLQRLGIASLTIAALAVGGALIALFTGAGVSGPSPAAAQTPSERVISVSGEGRVFIRPDLAIVTLGVELSNPDLATAQQEASQRMDAVLAELQARGIPEEKIKTVSYSIWVERNYEQPDQPITGYRIVHLVEVQVQPVDRAGEIIQAAVGAGANSVSGVSFTVADPSTVMRQARELAMRDARDRASHLAQLAGVSLGSPIRIVEGGAFPPPVPVEARAAAGAADALPPGQTVVSVVVTVDFAIQ</sequence>
<dbReference type="EMBL" id="JAMSLR010000003">
    <property type="protein sequence ID" value="MCM8748740.1"/>
    <property type="molecule type" value="Genomic_DNA"/>
</dbReference>
<dbReference type="Gene3D" id="3.30.70.2970">
    <property type="entry name" value="Protein of unknown function (DUF541), domain 2"/>
    <property type="match status" value="1"/>
</dbReference>
<protein>
    <submittedName>
        <fullName evidence="1">SIMPL domain-containing protein</fullName>
    </submittedName>
</protein>
<dbReference type="Proteomes" id="UP001165306">
    <property type="component" value="Unassembled WGS sequence"/>
</dbReference>
<proteinExistence type="predicted"/>
<dbReference type="PANTHER" id="PTHR34387">
    <property type="entry name" value="SLR1258 PROTEIN"/>
    <property type="match status" value="1"/>
</dbReference>
<dbReference type="PANTHER" id="PTHR34387:SF1">
    <property type="entry name" value="PERIPLASMIC IMMUNOGENIC PROTEIN"/>
    <property type="match status" value="1"/>
</dbReference>
<dbReference type="AlphaFoldDB" id="A0AA42BAM7"/>
<dbReference type="RefSeq" id="WP_284056520.1">
    <property type="nucleotide sequence ID" value="NZ_JAMSLR010000003.1"/>
</dbReference>
<keyword evidence="2" id="KW-1185">Reference proteome</keyword>
<comment type="caution">
    <text evidence="1">The sequence shown here is derived from an EMBL/GenBank/DDBJ whole genome shotgun (WGS) entry which is preliminary data.</text>
</comment>
<organism evidence="1 2">
    <name type="scientific">Thermalbibacter longus</name>
    <dbReference type="NCBI Taxonomy" id="2951981"/>
    <lineage>
        <taxon>Bacteria</taxon>
        <taxon>Pseudomonadati</taxon>
        <taxon>Thermomicrobiota</taxon>
        <taxon>Thermomicrobia</taxon>
        <taxon>Thermomicrobiales</taxon>
        <taxon>Thermomicrobiaceae</taxon>
        <taxon>Thermalbibacter</taxon>
    </lineage>
</organism>
<reference evidence="1" key="1">
    <citation type="submission" date="2022-06" db="EMBL/GenBank/DDBJ databases">
        <title>CFH 74404 Thermomicrobiaceae sp.</title>
        <authorList>
            <person name="Ming H."/>
            <person name="Li W.-J."/>
            <person name="Zhao Z."/>
        </authorList>
    </citation>
    <scope>NUCLEOTIDE SEQUENCE</scope>
    <source>
        <strain evidence="1">CFH 74404</strain>
    </source>
</reference>
<accession>A0AA42BAM7</accession>
<evidence type="ECO:0000313" key="1">
    <source>
        <dbReference type="EMBL" id="MCM8748740.1"/>
    </source>
</evidence>
<gene>
    <name evidence="1" type="ORF">NET02_06240</name>
</gene>
<dbReference type="Gene3D" id="3.30.110.170">
    <property type="entry name" value="Protein of unknown function (DUF541), domain 1"/>
    <property type="match status" value="1"/>
</dbReference>
<dbReference type="Pfam" id="PF04402">
    <property type="entry name" value="SIMPL"/>
    <property type="match status" value="1"/>
</dbReference>
<name>A0AA42BAM7_9BACT</name>
<evidence type="ECO:0000313" key="2">
    <source>
        <dbReference type="Proteomes" id="UP001165306"/>
    </source>
</evidence>
<dbReference type="InterPro" id="IPR052022">
    <property type="entry name" value="26kDa_periplasmic_antigen"/>
</dbReference>
<dbReference type="GO" id="GO:0006974">
    <property type="term" value="P:DNA damage response"/>
    <property type="evidence" value="ECO:0007669"/>
    <property type="project" value="TreeGrafter"/>
</dbReference>